<comment type="similarity">
    <text evidence="1">Belongs to the metallo-dependent hydrolases superfamily. TatD-type hydrolase family.</text>
</comment>
<dbReference type="Proteomes" id="UP000095237">
    <property type="component" value="Unassembled WGS sequence"/>
</dbReference>
<dbReference type="SUPFAM" id="SSF51556">
    <property type="entry name" value="Metallo-dependent hydrolases"/>
    <property type="match status" value="1"/>
</dbReference>
<dbReference type="CDD" id="cd01310">
    <property type="entry name" value="TatD_DNAse"/>
    <property type="match status" value="1"/>
</dbReference>
<feature type="binding site" evidence="4">
    <location>
        <position position="95"/>
    </location>
    <ligand>
        <name>a divalent metal cation</name>
        <dbReference type="ChEBI" id="CHEBI:60240"/>
        <label>1</label>
    </ligand>
</feature>
<gene>
    <name evidence="5" type="ORF">ATZ36_01915</name>
</gene>
<dbReference type="InterPro" id="IPR018228">
    <property type="entry name" value="DNase_TatD-rel_CS"/>
</dbReference>
<keyword evidence="3" id="KW-0378">Hydrolase</keyword>
<dbReference type="FunFam" id="3.20.20.140:FF:000005">
    <property type="entry name" value="TatD family hydrolase"/>
    <property type="match status" value="1"/>
</dbReference>
<evidence type="ECO:0000313" key="6">
    <source>
        <dbReference type="Proteomes" id="UP000095237"/>
    </source>
</evidence>
<dbReference type="InterPro" id="IPR015991">
    <property type="entry name" value="TatD/YcfH-like"/>
</dbReference>
<dbReference type="GO" id="GO:0016788">
    <property type="term" value="F:hydrolase activity, acting on ester bonds"/>
    <property type="evidence" value="ECO:0007669"/>
    <property type="project" value="InterPro"/>
</dbReference>
<feature type="binding site" evidence="4">
    <location>
        <position position="157"/>
    </location>
    <ligand>
        <name>a divalent metal cation</name>
        <dbReference type="ChEBI" id="CHEBI:60240"/>
        <label>2</label>
    </ligand>
</feature>
<organism evidence="5 6">
    <name type="scientific">Endomicrobium trichonymphae</name>
    <dbReference type="NCBI Taxonomy" id="1408204"/>
    <lineage>
        <taxon>Bacteria</taxon>
        <taxon>Pseudomonadati</taxon>
        <taxon>Elusimicrobiota</taxon>
        <taxon>Endomicrobiia</taxon>
        <taxon>Endomicrobiales</taxon>
        <taxon>Endomicrobiaceae</taxon>
        <taxon>Candidatus Endomicrobiellum</taxon>
    </lineage>
</organism>
<dbReference type="Pfam" id="PF01026">
    <property type="entry name" value="TatD_DNase"/>
    <property type="match status" value="1"/>
</dbReference>
<dbReference type="NCBIfam" id="TIGR00010">
    <property type="entry name" value="YchF/TatD family DNA exonuclease"/>
    <property type="match status" value="1"/>
</dbReference>
<evidence type="ECO:0000256" key="3">
    <source>
        <dbReference type="ARBA" id="ARBA00022801"/>
    </source>
</evidence>
<accession>A0A1E5IH59</accession>
<evidence type="ECO:0000256" key="4">
    <source>
        <dbReference type="PIRSR" id="PIRSR005902-1"/>
    </source>
</evidence>
<sequence>MNKKMIIDTHAHISDSRFDDDREIVIQKAFDCGIEKIFEIACEMRYWDRALELSKRDNIFLSFGVHPIETLKATREDYCKLQVLIQDKKCIAVGEIGLDYHYDSSPQNINIQKKSFFKQIDIAVKHSKAVIVHCRDAYDEMIDFFKKYKNIPKGVIHCFSGTPKQAKIFIEMGFLLGIDGPVTYKKSDNLKQVVFETDLNKLLVETDCPYLAPQKYRGQRNEPSYIVETLKEIAAIKNILINEMVQITTQNALKLFGI</sequence>
<dbReference type="InterPro" id="IPR001130">
    <property type="entry name" value="TatD-like"/>
</dbReference>
<dbReference type="GO" id="GO:0046872">
    <property type="term" value="F:metal ion binding"/>
    <property type="evidence" value="ECO:0007669"/>
    <property type="project" value="UniProtKB-KW"/>
</dbReference>
<dbReference type="PANTHER" id="PTHR46124:SF2">
    <property type="entry name" value="D-AMINOACYL-TRNA DEACYLASE"/>
    <property type="match status" value="1"/>
</dbReference>
<evidence type="ECO:0000313" key="5">
    <source>
        <dbReference type="EMBL" id="OEG69771.1"/>
    </source>
</evidence>
<dbReference type="Gene3D" id="3.20.20.140">
    <property type="entry name" value="Metal-dependent hydrolases"/>
    <property type="match status" value="1"/>
</dbReference>
<protein>
    <submittedName>
        <fullName evidence="5">Uncharacterized protein</fullName>
    </submittedName>
</protein>
<comment type="caution">
    <text evidence="5">The sequence shown here is derived from an EMBL/GenBank/DDBJ whole genome shotgun (WGS) entry which is preliminary data.</text>
</comment>
<keyword evidence="2 4" id="KW-0479">Metal-binding</keyword>
<dbReference type="EMBL" id="LNVX01000566">
    <property type="protein sequence ID" value="OEG69771.1"/>
    <property type="molecule type" value="Genomic_DNA"/>
</dbReference>
<feature type="binding site" evidence="4">
    <location>
        <position position="12"/>
    </location>
    <ligand>
        <name>a divalent metal cation</name>
        <dbReference type="ChEBI" id="CHEBI:60240"/>
        <label>1</label>
    </ligand>
</feature>
<dbReference type="PANTHER" id="PTHR46124">
    <property type="entry name" value="D-AMINOACYL-TRNA DEACYLASE"/>
    <property type="match status" value="1"/>
</dbReference>
<feature type="binding site" evidence="4">
    <location>
        <position position="133"/>
    </location>
    <ligand>
        <name>a divalent metal cation</name>
        <dbReference type="ChEBI" id="CHEBI:60240"/>
        <label>2</label>
    </ligand>
</feature>
<evidence type="ECO:0000256" key="1">
    <source>
        <dbReference type="ARBA" id="ARBA00009275"/>
    </source>
</evidence>
<dbReference type="PROSITE" id="PS01091">
    <property type="entry name" value="TATD_3"/>
    <property type="match status" value="1"/>
</dbReference>
<dbReference type="InterPro" id="IPR032466">
    <property type="entry name" value="Metal_Hydrolase"/>
</dbReference>
<dbReference type="AlphaFoldDB" id="A0A1E5IH59"/>
<dbReference type="GO" id="GO:0004536">
    <property type="term" value="F:DNA nuclease activity"/>
    <property type="evidence" value="ECO:0007669"/>
    <property type="project" value="InterPro"/>
</dbReference>
<proteinExistence type="inferred from homology"/>
<keyword evidence="6" id="KW-1185">Reference proteome</keyword>
<reference evidence="5 6" key="1">
    <citation type="submission" date="2015-11" db="EMBL/GenBank/DDBJ databases">
        <title>Evidence for parallel genomic evolution in an endosymbiosis of termite gut flagellates.</title>
        <authorList>
            <person name="Zheng H."/>
        </authorList>
    </citation>
    <scope>NUCLEOTIDE SEQUENCE [LARGE SCALE GENOMIC DNA]</scope>
    <source>
        <strain evidence="5 6">CET450</strain>
    </source>
</reference>
<dbReference type="PIRSF" id="PIRSF005902">
    <property type="entry name" value="DNase_TatD"/>
    <property type="match status" value="1"/>
</dbReference>
<evidence type="ECO:0000256" key="2">
    <source>
        <dbReference type="ARBA" id="ARBA00022723"/>
    </source>
</evidence>
<feature type="binding site" evidence="4">
    <location>
        <position position="207"/>
    </location>
    <ligand>
        <name>a divalent metal cation</name>
        <dbReference type="ChEBI" id="CHEBI:60240"/>
        <label>1</label>
    </ligand>
</feature>
<name>A0A1E5IH59_ENDTX</name>
<feature type="binding site" evidence="4">
    <location>
        <position position="10"/>
    </location>
    <ligand>
        <name>a divalent metal cation</name>
        <dbReference type="ChEBI" id="CHEBI:60240"/>
        <label>1</label>
    </ligand>
</feature>